<feature type="transmembrane region" description="Helical" evidence="2">
    <location>
        <begin position="128"/>
        <end position="149"/>
    </location>
</feature>
<keyword evidence="2" id="KW-0812">Transmembrane</keyword>
<dbReference type="EMBL" id="AP018227">
    <property type="protein sequence ID" value="BAY84910.1"/>
    <property type="molecule type" value="Genomic_DNA"/>
</dbReference>
<proteinExistence type="predicted"/>
<keyword evidence="2" id="KW-1133">Transmembrane helix</keyword>
<sequence length="321" mass="35474">MLKFPPVLNLLYLLTVARVLATIAQVTLCRTITVIECEIKTKMVNRLATVNTSRTMKVVGIILILSFLVDILILSFPPQPTNTAWQTGLATAFVDRGIVPMVGLGMLFGGHWVDSFDDSSPSGLDLRFPALILSSILGLIFLLIFPVHLNNVNQISKRDVAQVTARAEQAESQVQGQLQQVQARLNTDQAKAQIEEQKKKIRAQFSELLKDDTRYNEALKNNRIPQQQKDLLKKFKEDPKALDAFIAEQSDPTQLANQRLTQIRQDKQAAVKRAKDSALKSGLRVGMSSLLLSIGYIIIGWTGLRSKGATSGGGKRKATAR</sequence>
<name>A0A1Z4LUI5_9CYAN</name>
<protein>
    <submittedName>
        <fullName evidence="3">Uncharacterized protein</fullName>
    </submittedName>
</protein>
<feature type="transmembrane region" description="Helical" evidence="2">
    <location>
        <begin position="56"/>
        <end position="76"/>
    </location>
</feature>
<evidence type="ECO:0000313" key="4">
    <source>
        <dbReference type="Proteomes" id="UP000218418"/>
    </source>
</evidence>
<keyword evidence="1" id="KW-0175">Coiled coil</keyword>
<evidence type="ECO:0000256" key="2">
    <source>
        <dbReference type="SAM" id="Phobius"/>
    </source>
</evidence>
<gene>
    <name evidence="3" type="ORF">NIES267_44080</name>
</gene>
<dbReference type="NCBIfam" id="NF038305">
    <property type="entry name" value="HpsJ_fam"/>
    <property type="match status" value="1"/>
</dbReference>
<accession>A0A1Z4LUI5</accession>
<dbReference type="Proteomes" id="UP000218418">
    <property type="component" value="Chromosome"/>
</dbReference>
<feature type="transmembrane region" description="Helical" evidence="2">
    <location>
        <begin position="282"/>
        <end position="304"/>
    </location>
</feature>
<organism evidence="3 4">
    <name type="scientific">Calothrix parasitica NIES-267</name>
    <dbReference type="NCBI Taxonomy" id="1973488"/>
    <lineage>
        <taxon>Bacteria</taxon>
        <taxon>Bacillati</taxon>
        <taxon>Cyanobacteriota</taxon>
        <taxon>Cyanophyceae</taxon>
        <taxon>Nostocales</taxon>
        <taxon>Calotrichaceae</taxon>
        <taxon>Calothrix</taxon>
    </lineage>
</organism>
<dbReference type="InterPro" id="IPR047709">
    <property type="entry name" value="HpsJ-like"/>
</dbReference>
<evidence type="ECO:0000313" key="3">
    <source>
        <dbReference type="EMBL" id="BAY84910.1"/>
    </source>
</evidence>
<keyword evidence="4" id="KW-1185">Reference proteome</keyword>
<reference evidence="3 4" key="1">
    <citation type="submission" date="2017-06" db="EMBL/GenBank/DDBJ databases">
        <title>Genome sequencing of cyanobaciteial culture collection at National Institute for Environmental Studies (NIES).</title>
        <authorList>
            <person name="Hirose Y."/>
            <person name="Shimura Y."/>
            <person name="Fujisawa T."/>
            <person name="Nakamura Y."/>
            <person name="Kawachi M."/>
        </authorList>
    </citation>
    <scope>NUCLEOTIDE SEQUENCE [LARGE SCALE GENOMIC DNA]</scope>
    <source>
        <strain evidence="3 4">NIES-267</strain>
    </source>
</reference>
<feature type="transmembrane region" description="Helical" evidence="2">
    <location>
        <begin position="12"/>
        <end position="35"/>
    </location>
</feature>
<dbReference type="AlphaFoldDB" id="A0A1Z4LUI5"/>
<feature type="coiled-coil region" evidence="1">
    <location>
        <begin position="153"/>
        <end position="211"/>
    </location>
</feature>
<keyword evidence="2" id="KW-0472">Membrane</keyword>
<evidence type="ECO:0000256" key="1">
    <source>
        <dbReference type="SAM" id="Coils"/>
    </source>
</evidence>